<keyword evidence="1" id="KW-0805">Transcription regulation</keyword>
<dbReference type="InterPro" id="IPR009057">
    <property type="entry name" value="Homeodomain-like_sf"/>
</dbReference>
<comment type="caution">
    <text evidence="6">The sequence shown here is derived from an EMBL/GenBank/DDBJ whole genome shotgun (WGS) entry which is preliminary data.</text>
</comment>
<protein>
    <submittedName>
        <fullName evidence="6">AraC family transcriptional regulator</fullName>
    </submittedName>
</protein>
<organism evidence="6 7">
    <name type="scientific">Ruminiclostridium cellobioparum subsp. termitidis CT1112</name>
    <dbReference type="NCBI Taxonomy" id="1195236"/>
    <lineage>
        <taxon>Bacteria</taxon>
        <taxon>Bacillati</taxon>
        <taxon>Bacillota</taxon>
        <taxon>Clostridia</taxon>
        <taxon>Eubacteriales</taxon>
        <taxon>Oscillospiraceae</taxon>
        <taxon>Ruminiclostridium</taxon>
    </lineage>
</organism>
<dbReference type="PROSITE" id="PS01124">
    <property type="entry name" value="HTH_ARAC_FAMILY_2"/>
    <property type="match status" value="1"/>
</dbReference>
<accession>S0FFZ4</accession>
<dbReference type="eggNOG" id="COG2207">
    <property type="taxonomic scope" value="Bacteria"/>
</dbReference>
<dbReference type="PROSITE" id="PS00041">
    <property type="entry name" value="HTH_ARAC_FAMILY_1"/>
    <property type="match status" value="1"/>
</dbReference>
<gene>
    <name evidence="6" type="ORF">CTER_4194</name>
</gene>
<name>S0FFZ4_RUMCE</name>
<dbReference type="STRING" id="1195236.CTER_4194"/>
<feature type="transmembrane region" description="Helical" evidence="4">
    <location>
        <begin position="298"/>
        <end position="321"/>
    </location>
</feature>
<dbReference type="GO" id="GO:0003700">
    <property type="term" value="F:DNA-binding transcription factor activity"/>
    <property type="evidence" value="ECO:0007669"/>
    <property type="project" value="InterPro"/>
</dbReference>
<evidence type="ECO:0000256" key="3">
    <source>
        <dbReference type="ARBA" id="ARBA00023163"/>
    </source>
</evidence>
<evidence type="ECO:0000256" key="4">
    <source>
        <dbReference type="SAM" id="Phobius"/>
    </source>
</evidence>
<keyword evidence="4" id="KW-0472">Membrane</keyword>
<evidence type="ECO:0000259" key="5">
    <source>
        <dbReference type="PROSITE" id="PS01124"/>
    </source>
</evidence>
<keyword evidence="4" id="KW-1133">Transmembrane helix</keyword>
<dbReference type="EMBL" id="AORV01000060">
    <property type="protein sequence ID" value="EMS70095.1"/>
    <property type="molecule type" value="Genomic_DNA"/>
</dbReference>
<dbReference type="InterPro" id="IPR018062">
    <property type="entry name" value="HTH_AraC-typ_CS"/>
</dbReference>
<dbReference type="PANTHER" id="PTHR43280">
    <property type="entry name" value="ARAC-FAMILY TRANSCRIPTIONAL REGULATOR"/>
    <property type="match status" value="1"/>
</dbReference>
<dbReference type="AlphaFoldDB" id="S0FFZ4"/>
<dbReference type="Gene3D" id="1.10.10.60">
    <property type="entry name" value="Homeodomain-like"/>
    <property type="match status" value="2"/>
</dbReference>
<keyword evidence="3" id="KW-0804">Transcription</keyword>
<keyword evidence="7" id="KW-1185">Reference proteome</keyword>
<evidence type="ECO:0000313" key="6">
    <source>
        <dbReference type="EMBL" id="EMS70095.1"/>
    </source>
</evidence>
<dbReference type="GO" id="GO:0043565">
    <property type="term" value="F:sequence-specific DNA binding"/>
    <property type="evidence" value="ECO:0007669"/>
    <property type="project" value="InterPro"/>
</dbReference>
<feature type="transmembrane region" description="Helical" evidence="4">
    <location>
        <begin position="15"/>
        <end position="38"/>
    </location>
</feature>
<keyword evidence="4" id="KW-0812">Transmembrane</keyword>
<dbReference type="PANTHER" id="PTHR43280:SF28">
    <property type="entry name" value="HTH-TYPE TRANSCRIPTIONAL ACTIVATOR RHAS"/>
    <property type="match status" value="1"/>
</dbReference>
<keyword evidence="2" id="KW-0238">DNA-binding</keyword>
<evidence type="ECO:0000256" key="2">
    <source>
        <dbReference type="ARBA" id="ARBA00023125"/>
    </source>
</evidence>
<evidence type="ECO:0000313" key="7">
    <source>
        <dbReference type="Proteomes" id="UP000014155"/>
    </source>
</evidence>
<proteinExistence type="predicted"/>
<dbReference type="Proteomes" id="UP000014155">
    <property type="component" value="Unassembled WGS sequence"/>
</dbReference>
<dbReference type="SMART" id="SM00342">
    <property type="entry name" value="HTH_ARAC"/>
    <property type="match status" value="1"/>
</dbReference>
<dbReference type="InterPro" id="IPR018060">
    <property type="entry name" value="HTH_AraC"/>
</dbReference>
<feature type="domain" description="HTH araC/xylS-type" evidence="5">
    <location>
        <begin position="674"/>
        <end position="773"/>
    </location>
</feature>
<sequence>MNSIINYFKEKRRLFLSWLLSYVIIIIIALLISSIAYIQAVRVIESEINDSHVTMLNQLKQTVDTKLNDIEKILKTIMLDKNINKQNDEIIDPIYNISMLDAISTIKTCEISNSFIDDIFIYYPNRNMVVSGNGTCGYLEYFDIYYKGKITDKTAWINFLKKKHVKEFCPMSSLNTENPNMGGIVFLQSISYDNYTKDYATLGIVLNNKFLEQSLSSFNGIPEGNSVIVNSKNELVAALKKKINFDVTDFKIEDSHGIKSYKNGKSKFELVYINSDIVDWRYITIIPRAVFAKKARDVINVMLLCTLLCLVGGFIAAFIFAGRNYNPIDNIMQIFLKTGKFKFDKRLSEFKMIENSMLNIIDENKSIVLTLEQQKSVLKSNFLNRLVKGYIKDSVALDDIFNTYGIEFKGKDFILIMFELEGLGVIYSPNGSRNEENAIELAHFVIENIMEELINKEYDCLFFEVDQAMVCLVNSEKLSGDNQDNIKNIIINGKNIIMDKFSIQFTCSFSSMHSTLEGIPDAYRECLEAAEYKLVIGSNNIIRYSDIHVFESNSFSNAYSIEVQQQFINCIRAGDFIQAKQVMNRIFEKNFVNSNISLDMARCLMFAIINTMLNTINDIYTVVDNKFLENLNPVHKLIQCKTVYEMKEQMDSILLKIEDYNDTKKKGTSSSKIKDIMAYIEEHYYDHNLSVSSVASEFDLNPVYLSRFFKEQTGEGVLNTINKIRMEKAKVFLKDIELNIKNISEMVGFLNSTVFIRTFKKYEGITPGKYRELSNIEYNS</sequence>
<dbReference type="SUPFAM" id="SSF46689">
    <property type="entry name" value="Homeodomain-like"/>
    <property type="match status" value="1"/>
</dbReference>
<dbReference type="PATRIC" id="fig|1195236.3.peg.4366"/>
<evidence type="ECO:0000256" key="1">
    <source>
        <dbReference type="ARBA" id="ARBA00023015"/>
    </source>
</evidence>
<reference evidence="6 7" key="1">
    <citation type="journal article" date="2013" name="Genome Announc.">
        <title>Draft Genome Sequence of the Cellulolytic, Mesophilic, Anaerobic Bacterium Clostridium termitidis Strain CT1112 (DSM 5398).</title>
        <authorList>
            <person name="Lal S."/>
            <person name="Ramachandran U."/>
            <person name="Zhang X."/>
            <person name="Munir R."/>
            <person name="Sparling R."/>
            <person name="Levin D.B."/>
        </authorList>
    </citation>
    <scope>NUCLEOTIDE SEQUENCE [LARGE SCALE GENOMIC DNA]</scope>
    <source>
        <strain evidence="6 7">CT1112</strain>
    </source>
</reference>
<dbReference type="Pfam" id="PF12833">
    <property type="entry name" value="HTH_18"/>
    <property type="match status" value="1"/>
</dbReference>